<feature type="region of interest" description="Disordered" evidence="2">
    <location>
        <begin position="259"/>
        <end position="281"/>
    </location>
</feature>
<feature type="coiled-coil region" evidence="1">
    <location>
        <begin position="1756"/>
        <end position="1850"/>
    </location>
</feature>
<dbReference type="Proteomes" id="UP000726737">
    <property type="component" value="Unassembled WGS sequence"/>
</dbReference>
<organism evidence="3 4">
    <name type="scientific">Mortierella polycephala</name>
    <dbReference type="NCBI Taxonomy" id="41804"/>
    <lineage>
        <taxon>Eukaryota</taxon>
        <taxon>Fungi</taxon>
        <taxon>Fungi incertae sedis</taxon>
        <taxon>Mucoromycota</taxon>
        <taxon>Mortierellomycotina</taxon>
        <taxon>Mortierellomycetes</taxon>
        <taxon>Mortierellales</taxon>
        <taxon>Mortierellaceae</taxon>
        <taxon>Mortierella</taxon>
    </lineage>
</organism>
<keyword evidence="1" id="KW-0175">Coiled coil</keyword>
<dbReference type="EMBL" id="JAAAJA010000315">
    <property type="protein sequence ID" value="KAG0256127.1"/>
    <property type="molecule type" value="Genomic_DNA"/>
</dbReference>
<feature type="coiled-coil region" evidence="1">
    <location>
        <begin position="2010"/>
        <end position="2051"/>
    </location>
</feature>
<feature type="compositionally biased region" description="Basic and acidic residues" evidence="2">
    <location>
        <begin position="632"/>
        <end position="643"/>
    </location>
</feature>
<feature type="compositionally biased region" description="Basic and acidic residues" evidence="2">
    <location>
        <begin position="1670"/>
        <end position="1680"/>
    </location>
</feature>
<feature type="region of interest" description="Disordered" evidence="2">
    <location>
        <begin position="621"/>
        <end position="650"/>
    </location>
</feature>
<proteinExistence type="predicted"/>
<comment type="caution">
    <text evidence="3">The sequence shown here is derived from an EMBL/GenBank/DDBJ whole genome shotgun (WGS) entry which is preliminary data.</text>
</comment>
<feature type="compositionally biased region" description="Polar residues" evidence="2">
    <location>
        <begin position="433"/>
        <end position="447"/>
    </location>
</feature>
<evidence type="ECO:0000313" key="3">
    <source>
        <dbReference type="EMBL" id="KAG0256127.1"/>
    </source>
</evidence>
<feature type="compositionally biased region" description="Polar residues" evidence="2">
    <location>
        <begin position="259"/>
        <end position="270"/>
    </location>
</feature>
<feature type="coiled-coil region" evidence="1">
    <location>
        <begin position="1272"/>
        <end position="1341"/>
    </location>
</feature>
<sequence>MPSSEHLLSIQTSASDVGAEEPPRQISEKSSLASDNVDVDAQRVQRGSIQKTVLHPEPQPIQVQDRQEEYHHADASSLFGASMETDTSQLFSESSNMDSQCLVPNSAVSDARRLFSESTAADSSAFFSGLTGHDGPWNPVITPSGLDITSKDTSFTSAMHPGLSGVHPSGPGISSVPSNDPDVTVDASPVAPTAAPHGQLISLDTHAPAYLLSQPRLSQECERLPNESTEVTTTYRDTAASGSRYIHEIQKQIAPVLESQQMHPSSSIHGSQDEQYRSSHSSIELLGDRLQCNQAHQHQSPQQGSQQYTIQSQTHPSGTISTPLHQVGVYSDSQSQTLNAEMLIPLVPTYSGTTQEPSFDFIDNQQQSAAFQDAIHSPSQHHQAGFDMRSPANPSSAPSMSPLQNQHRPAQSPTHMLHAPRAQQAVENIDQTLSQPSRLPQSTSSNRPIPFDESLSGPTSPVFDRDVMSAFSTHDVHADGASTIASSYSIVELNGELAQATYFPQARHSPLLQGSPIASTTCAYSPSSSDVSLRKAHQIESESSAFDQVSLTEDASETRAISPTAANQLPKERGLASLLDPTTLSAVEDLLNMPKSAAFERGMSRLFKGVKSSATSIFASPLSQTQSADVSSPKEDTMDDRSSKYSPHAVTDNSAGALIKEPLVKSAAHDAISPAPLPPPPKASEWAQRNALAPMASKSSSVVSPSQSEIKYDWAFKQTTSLIGVFDTIPQAPADSATIVTDAHLLDTSVIDDQDLSRDLGPVVKVEAIHLSPPSASPVVSSKDNGTYEQNMDIPLDPVSSKPESLFGDPGVEVTVDQTQPPLVENMQERYAESGLRSPQIPSSVTHRTDLQPTDSPPLQRTVSPSVLNRNVILRKQEKLLAYQASIGSVRSSPDKRERLLEKARELLEKRQRGASAAQQQQAYPSTYTALSSDNELGIDPSHAYNNREAEVQLSTSSNRQSQDPMRFLTNASHCSEPALVSVMQQDSKHSAFSPPGLASPQPRRPSVTSDDTRQKLEQENEQLKQQVQNLFAEVKVLRAEKDQETPWTVRQHDLQDELSRMHARLQEAITQQNESTEEYNQRLAHVAKERRQLESELAEARRINEKQEPQSHLSSQYQHLELELESMRRRCQANEDASIELQRLSLVASENERLRQDLQDATQRLRGQTQMTIASDGVMYSPEQLSKEAEGLRRQLKGQRDELKEWQDRVKRDEAEKRDLASKIERLEQSLADAVKHRIEQKSHQAMKDEAYKVIQERLVASFEEEKAQYLDEEAFKVAKLEHKCNLLQEELETSHASEATRLAESNWVLERQKTLTELTDTLEAKVAQLEKDLETARALEMMQKASVFELEAVVVELRQREDHWKESEATLTDQIVSMQQGLADTKEQHTIDRLELQEEHSRRVKTLSIELDQSRGGEDDLRKELELASQTIKKSVLSLKGPDVEEEERLHQIELERLTNQASKWQEDCVTAQEDKLRIEDQLQRVNMELLAAQTEISQLEVSLGADSGEPSALALELEEVKQQSLELRADLERRDTALENTSDLALQLERERSTRLGLEQELETAKLALQDLGLSLAHDTRADEMQALLEEEKRMNSTRMELIEKQLEQTKLLLLEKQREVEHMLVELDSATYHASASERELGELKAQRVKEDGDRVQSEESLHHMKTQLDDMERQHQSRSQSATENENRLFLTISTLEGKLQELESEVRSQATQTARYKADADSFKELAHKLEQDLVVSANTTRPNESQQKLHELESELLRVQEQNQELLAAATQNSTGNELLAQDGVQNSTEVEELQQKLAKAEKGIGKLQQFLQEFQNEKKVAVLELQQRLVDSDKEVAQVRSQLAIAQAMLLSRQSNPTTPTHGSFPQTLQNRSLSPALALNLSRDHDYDQDQDQDQFQVHQLQGHQQGSLRKPSMDHNHALLTDETFKGTEQIHHEAILALEPLRQQKSELERTLQDLRHRYELSQKENDTLLSRLEMENQKLRSKAERMSPDMSTEHLGRIRELELEQLDLTRQLKTAQREREFTRQDMRSLKAELAKLRSARS</sequence>
<feature type="compositionally biased region" description="Basic and acidic residues" evidence="2">
    <location>
        <begin position="65"/>
        <end position="74"/>
    </location>
</feature>
<dbReference type="InterPro" id="IPR038799">
    <property type="entry name" value="LEKR1"/>
</dbReference>
<feature type="compositionally biased region" description="Polar residues" evidence="2">
    <location>
        <begin position="403"/>
        <end position="414"/>
    </location>
</feature>
<dbReference type="PANTHER" id="PTHR34251:SF1">
    <property type="entry name" value="LEUCINE, GLUTAMATE AND LYSINE RICH 1"/>
    <property type="match status" value="1"/>
</dbReference>
<evidence type="ECO:0000256" key="1">
    <source>
        <dbReference type="SAM" id="Coils"/>
    </source>
</evidence>
<keyword evidence="4" id="KW-1185">Reference proteome</keyword>
<feature type="compositionally biased region" description="Low complexity" evidence="2">
    <location>
        <begin position="293"/>
        <end position="313"/>
    </location>
</feature>
<feature type="region of interest" description="Disordered" evidence="2">
    <location>
        <begin position="831"/>
        <end position="864"/>
    </location>
</feature>
<feature type="coiled-coil region" evidence="1">
    <location>
        <begin position="1949"/>
        <end position="1983"/>
    </location>
</feature>
<feature type="region of interest" description="Disordered" evidence="2">
    <location>
        <begin position="433"/>
        <end position="458"/>
    </location>
</feature>
<feature type="region of interest" description="Disordered" evidence="2">
    <location>
        <begin position="1670"/>
        <end position="1693"/>
    </location>
</feature>
<feature type="region of interest" description="Disordered" evidence="2">
    <location>
        <begin position="984"/>
        <end position="1022"/>
    </location>
</feature>
<protein>
    <submittedName>
        <fullName evidence="3">Uncharacterized protein</fullName>
    </submittedName>
</protein>
<name>A0A9P6Q0W9_9FUNG</name>
<feature type="compositionally biased region" description="Low complexity" evidence="2">
    <location>
        <begin position="390"/>
        <end position="402"/>
    </location>
</feature>
<feature type="region of interest" description="Disordered" evidence="2">
    <location>
        <begin position="1"/>
        <end position="74"/>
    </location>
</feature>
<evidence type="ECO:0000256" key="2">
    <source>
        <dbReference type="SAM" id="MobiDB-lite"/>
    </source>
</evidence>
<reference evidence="3" key="1">
    <citation type="journal article" date="2020" name="Fungal Divers.">
        <title>Resolving the Mortierellaceae phylogeny through synthesis of multi-gene phylogenetics and phylogenomics.</title>
        <authorList>
            <person name="Vandepol N."/>
            <person name="Liber J."/>
            <person name="Desiro A."/>
            <person name="Na H."/>
            <person name="Kennedy M."/>
            <person name="Barry K."/>
            <person name="Grigoriev I.V."/>
            <person name="Miller A.N."/>
            <person name="O'Donnell K."/>
            <person name="Stajich J.E."/>
            <person name="Bonito G."/>
        </authorList>
    </citation>
    <scope>NUCLEOTIDE SEQUENCE</scope>
    <source>
        <strain evidence="3">KOD948</strain>
    </source>
</reference>
<feature type="compositionally biased region" description="Polar residues" evidence="2">
    <location>
        <begin position="621"/>
        <end position="630"/>
    </location>
</feature>
<feature type="region of interest" description="Disordered" evidence="2">
    <location>
        <begin position="374"/>
        <end position="418"/>
    </location>
</feature>
<feature type="compositionally biased region" description="Polar residues" evidence="2">
    <location>
        <begin position="840"/>
        <end position="864"/>
    </location>
</feature>
<feature type="region of interest" description="Disordered" evidence="2">
    <location>
        <begin position="293"/>
        <end position="324"/>
    </location>
</feature>
<feature type="compositionally biased region" description="Polar residues" evidence="2">
    <location>
        <begin position="314"/>
        <end position="324"/>
    </location>
</feature>
<dbReference type="PANTHER" id="PTHR34251">
    <property type="entry name" value="LEUCINE-, GLUTAMATE- AND LYSINE-RICH PROTEIN 1"/>
    <property type="match status" value="1"/>
</dbReference>
<dbReference type="OrthoDB" id="2444865at2759"/>
<accession>A0A9P6Q0W9</accession>
<feature type="coiled-coil region" evidence="1">
    <location>
        <begin position="1450"/>
        <end position="1623"/>
    </location>
</feature>
<feature type="compositionally biased region" description="Basic and acidic residues" evidence="2">
    <location>
        <begin position="1011"/>
        <end position="1022"/>
    </location>
</feature>
<evidence type="ECO:0000313" key="4">
    <source>
        <dbReference type="Proteomes" id="UP000726737"/>
    </source>
</evidence>
<gene>
    <name evidence="3" type="ORF">BG011_004733</name>
</gene>